<dbReference type="GO" id="GO:0016020">
    <property type="term" value="C:membrane"/>
    <property type="evidence" value="ECO:0007669"/>
    <property type="project" value="UniProtKB-SubCell"/>
</dbReference>
<dbReference type="GO" id="GO:0015276">
    <property type="term" value="F:ligand-gated monoatomic ion channel activity"/>
    <property type="evidence" value="ECO:0007669"/>
    <property type="project" value="InterPro"/>
</dbReference>
<evidence type="ECO:0000256" key="10">
    <source>
        <dbReference type="SAM" id="Phobius"/>
    </source>
</evidence>
<evidence type="ECO:0000256" key="2">
    <source>
        <dbReference type="ARBA" id="ARBA00022448"/>
    </source>
</evidence>
<gene>
    <name evidence="14" type="ORF">DPA05_26025</name>
    <name evidence="13" type="ORF">FNI14_24705</name>
</gene>
<dbReference type="PANTHER" id="PTHR18966">
    <property type="entry name" value="IONOTROPIC GLUTAMATE RECEPTOR"/>
    <property type="match status" value="1"/>
</dbReference>
<feature type="domain" description="Solute-binding protein family 3/N-terminal" evidence="11">
    <location>
        <begin position="66"/>
        <end position="395"/>
    </location>
</feature>
<organism evidence="13">
    <name type="scientific">Salmonella enterica subsp. salamae</name>
    <dbReference type="NCBI Taxonomy" id="59202"/>
    <lineage>
        <taxon>Bacteria</taxon>
        <taxon>Pseudomonadati</taxon>
        <taxon>Pseudomonadota</taxon>
        <taxon>Gammaproteobacteria</taxon>
        <taxon>Enterobacterales</taxon>
        <taxon>Enterobacteriaceae</taxon>
        <taxon>Salmonella</taxon>
    </lineage>
</organism>
<dbReference type="Gene3D" id="1.10.287.70">
    <property type="match status" value="1"/>
</dbReference>
<evidence type="ECO:0000313" key="14">
    <source>
        <dbReference type="EMBL" id="ECE6363009.1"/>
    </source>
</evidence>
<keyword evidence="6 10" id="KW-0472">Membrane</keyword>
<dbReference type="InterPro" id="IPR015683">
    <property type="entry name" value="Ionotropic_Glu_rcpt"/>
</dbReference>
<feature type="transmembrane region" description="Helical" evidence="10">
    <location>
        <begin position="36"/>
        <end position="54"/>
    </location>
</feature>
<accession>A0A5Y1WM54</accession>
<dbReference type="Gene3D" id="3.40.190.10">
    <property type="entry name" value="Periplasmic binding protein-like II"/>
    <property type="match status" value="2"/>
</dbReference>
<evidence type="ECO:0000256" key="7">
    <source>
        <dbReference type="ARBA" id="ARBA00023170"/>
    </source>
</evidence>
<feature type="domain" description="Ionotropic glutamate receptor C-terminal" evidence="12">
    <location>
        <begin position="66"/>
        <end position="394"/>
    </location>
</feature>
<keyword evidence="8" id="KW-0325">Glycoprotein</keyword>
<keyword evidence="5" id="KW-0406">Ion transport</keyword>
<dbReference type="InterPro" id="IPR001638">
    <property type="entry name" value="Solute-binding_3/MltF_N"/>
</dbReference>
<dbReference type="AlphaFoldDB" id="A0A5Y1WM54"/>
<dbReference type="EMBL" id="AAIAJV010000060">
    <property type="protein sequence ID" value="ECC1609091.1"/>
    <property type="molecule type" value="Genomic_DNA"/>
</dbReference>
<dbReference type="SMART" id="SM00062">
    <property type="entry name" value="PBPb"/>
    <property type="match status" value="1"/>
</dbReference>
<sequence length="396" mass="44293">MEMAAWNSFRRKVIQYGWEDRWMILSFSPRTEGHKWMLRVFWGVICVLFFYPPAVPASGNPSPYIPVKVGIYVSQPFVMHGEKGINGLAAELWEGFAEQQHIRFRYQEYPTVSALLDAVHRGEVDVAVSNITLTEERAARMAFTFPWYDSGLRIMVSGGKAGVPWRTFWSDMTDAGHIEVYLLIVAGILVGTVLLTVLDRKLGDTFPASWFDGLAEDFYHVMSIFTTGRTSHKLLFGSVGKIIAGIWMVCGVTVVAYITSSITSTMTASNLQSVIRGPGDLRGEITGVRAGSEAEKYLRRNGMEPLGFEHLNDAVVALRSGKIQAIVADAPTLEYFVKMNPMAGMKLTGNTFYPEKFGFALPLDSQYTHLLSKWLIGLHESGELDRLKDTYFGRET</sequence>
<evidence type="ECO:0000313" key="13">
    <source>
        <dbReference type="EMBL" id="ECC1609091.1"/>
    </source>
</evidence>
<evidence type="ECO:0000256" key="9">
    <source>
        <dbReference type="ARBA" id="ARBA00023303"/>
    </source>
</evidence>
<evidence type="ECO:0000259" key="11">
    <source>
        <dbReference type="SMART" id="SM00062"/>
    </source>
</evidence>
<dbReference type="SMART" id="SM00079">
    <property type="entry name" value="PBPe"/>
    <property type="match status" value="1"/>
</dbReference>
<evidence type="ECO:0000256" key="8">
    <source>
        <dbReference type="ARBA" id="ARBA00023180"/>
    </source>
</evidence>
<dbReference type="SUPFAM" id="SSF53850">
    <property type="entry name" value="Periplasmic binding protein-like II"/>
    <property type="match status" value="1"/>
</dbReference>
<keyword evidence="2" id="KW-0813">Transport</keyword>
<feature type="transmembrane region" description="Helical" evidence="10">
    <location>
        <begin position="180"/>
        <end position="198"/>
    </location>
</feature>
<evidence type="ECO:0000256" key="1">
    <source>
        <dbReference type="ARBA" id="ARBA00004141"/>
    </source>
</evidence>
<proteinExistence type="predicted"/>
<evidence type="ECO:0000256" key="4">
    <source>
        <dbReference type="ARBA" id="ARBA00022989"/>
    </source>
</evidence>
<comment type="caution">
    <text evidence="13">The sequence shown here is derived from an EMBL/GenBank/DDBJ whole genome shotgun (WGS) entry which is preliminary data.</text>
</comment>
<evidence type="ECO:0000256" key="5">
    <source>
        <dbReference type="ARBA" id="ARBA00023065"/>
    </source>
</evidence>
<protein>
    <submittedName>
        <fullName evidence="14">ABC transporter substrate-binding protein</fullName>
    </submittedName>
    <submittedName>
        <fullName evidence="13">Transporter substrate-binding domain-containing protein</fullName>
    </submittedName>
</protein>
<keyword evidence="7" id="KW-0675">Receptor</keyword>
<dbReference type="Proteomes" id="UP000839852">
    <property type="component" value="Unassembled WGS sequence"/>
</dbReference>
<dbReference type="SUPFAM" id="SSF81324">
    <property type="entry name" value="Voltage-gated potassium channels"/>
    <property type="match status" value="1"/>
</dbReference>
<dbReference type="InterPro" id="IPR001320">
    <property type="entry name" value="Iontro_rcpt_C"/>
</dbReference>
<evidence type="ECO:0000259" key="12">
    <source>
        <dbReference type="SMART" id="SM00079"/>
    </source>
</evidence>
<keyword evidence="9" id="KW-0407">Ion channel</keyword>
<dbReference type="EMBL" id="AAIIOQ010000071">
    <property type="protein sequence ID" value="ECE6363009.1"/>
    <property type="molecule type" value="Genomic_DNA"/>
</dbReference>
<name>A0A5Y1WM54_SALER</name>
<dbReference type="Pfam" id="PF00497">
    <property type="entry name" value="SBP_bac_3"/>
    <property type="match status" value="1"/>
</dbReference>
<feature type="transmembrane region" description="Helical" evidence="10">
    <location>
        <begin position="234"/>
        <end position="258"/>
    </location>
</feature>
<evidence type="ECO:0000256" key="6">
    <source>
        <dbReference type="ARBA" id="ARBA00023136"/>
    </source>
</evidence>
<reference evidence="13" key="1">
    <citation type="submission" date="2019-07" db="EMBL/GenBank/DDBJ databases">
        <authorList>
            <person name="Ashton P.M."/>
            <person name="Dallman T."/>
            <person name="Nair S."/>
            <person name="De Pinna E."/>
            <person name="Peters T."/>
            <person name="Grant K."/>
        </authorList>
    </citation>
    <scope>NUCLEOTIDE SEQUENCE</scope>
    <source>
        <strain evidence="14">319688</strain>
        <strain evidence="13">646013</strain>
    </source>
</reference>
<keyword evidence="3 10" id="KW-0812">Transmembrane</keyword>
<evidence type="ECO:0000256" key="3">
    <source>
        <dbReference type="ARBA" id="ARBA00022692"/>
    </source>
</evidence>
<keyword evidence="4 10" id="KW-1133">Transmembrane helix</keyword>
<comment type="subcellular location">
    <subcellularLocation>
        <location evidence="1">Membrane</location>
        <topology evidence="1">Multi-pass membrane protein</topology>
    </subcellularLocation>
</comment>